<feature type="domain" description="Inosine/uridine-preferring nucleoside hydrolase" evidence="4">
    <location>
        <begin position="9"/>
        <end position="306"/>
    </location>
</feature>
<dbReference type="GO" id="GO:0006152">
    <property type="term" value="P:purine nucleoside catabolic process"/>
    <property type="evidence" value="ECO:0007669"/>
    <property type="project" value="TreeGrafter"/>
</dbReference>
<accession>A0A841U5C3</accession>
<comment type="caution">
    <text evidence="5">The sequence shown here is derived from an EMBL/GenBank/DDBJ whole genome shotgun (WGS) entry which is preliminary data.</text>
</comment>
<dbReference type="Gene3D" id="3.90.245.10">
    <property type="entry name" value="Ribonucleoside hydrolase-like"/>
    <property type="match status" value="1"/>
</dbReference>
<feature type="region of interest" description="Disordered" evidence="3">
    <location>
        <begin position="78"/>
        <end position="103"/>
    </location>
</feature>
<keyword evidence="6" id="KW-1185">Reference proteome</keyword>
<dbReference type="EMBL" id="JACJVR010000110">
    <property type="protein sequence ID" value="MBB6695009.1"/>
    <property type="molecule type" value="Genomic_DNA"/>
</dbReference>
<evidence type="ECO:0000313" key="6">
    <source>
        <dbReference type="Proteomes" id="UP000553776"/>
    </source>
</evidence>
<dbReference type="InterPro" id="IPR001910">
    <property type="entry name" value="Inosine/uridine_hydrolase_dom"/>
</dbReference>
<evidence type="ECO:0000256" key="2">
    <source>
        <dbReference type="ARBA" id="ARBA00023295"/>
    </source>
</evidence>
<gene>
    <name evidence="5" type="ORF">H7B90_26800</name>
</gene>
<dbReference type="SUPFAM" id="SSF53590">
    <property type="entry name" value="Nucleoside hydrolase"/>
    <property type="match status" value="1"/>
</dbReference>
<sequence>MKSDEKLRLVLDTDAGIDGAIALLYALADPGIRLEGVTTARGATSASHAAERALRLVRLIEPGCDADVAAGAESPLERGIAEPDPAAHGRGGLGDVLLPPSDRTPAAESAAAYLARKANEAPGQIALVLAGPTTNWALAVREDPGIGTKFKSVFVAGGTVLEPGDATPVAEANFHADPESAAILFRTAEPLTAIGLDVSAKLTIGRSELERMEPYVPAARSRAVRLLARLIDYRARHPLHPGQPVGRVPLRAAAAVLAAASPEPFVYREWYAEVAAEGGVTAGMVVADRRSAPDPAAGRRVRFGVDVVPERALHRFMTAFMRE</sequence>
<keyword evidence="1 5" id="KW-0378">Hydrolase</keyword>
<protein>
    <submittedName>
        <fullName evidence="5">Nucleoside hydrolase</fullName>
    </submittedName>
</protein>
<feature type="compositionally biased region" description="Basic and acidic residues" evidence="3">
    <location>
        <begin position="78"/>
        <end position="87"/>
    </location>
</feature>
<keyword evidence="2" id="KW-0326">Glycosidase</keyword>
<dbReference type="PANTHER" id="PTHR12304:SF4">
    <property type="entry name" value="URIDINE NUCLEOSIDASE"/>
    <property type="match status" value="1"/>
</dbReference>
<dbReference type="GO" id="GO:0005829">
    <property type="term" value="C:cytosol"/>
    <property type="evidence" value="ECO:0007669"/>
    <property type="project" value="TreeGrafter"/>
</dbReference>
<dbReference type="PANTHER" id="PTHR12304">
    <property type="entry name" value="INOSINE-URIDINE PREFERRING NUCLEOSIDE HYDROLASE"/>
    <property type="match status" value="1"/>
</dbReference>
<evidence type="ECO:0000256" key="1">
    <source>
        <dbReference type="ARBA" id="ARBA00022801"/>
    </source>
</evidence>
<organism evidence="5 6">
    <name type="scientific">Cohnella xylanilytica</name>
    <dbReference type="NCBI Taxonomy" id="557555"/>
    <lineage>
        <taxon>Bacteria</taxon>
        <taxon>Bacillati</taxon>
        <taxon>Bacillota</taxon>
        <taxon>Bacilli</taxon>
        <taxon>Bacillales</taxon>
        <taxon>Paenibacillaceae</taxon>
        <taxon>Cohnella</taxon>
    </lineage>
</organism>
<dbReference type="AlphaFoldDB" id="A0A841U5C3"/>
<dbReference type="Pfam" id="PF01156">
    <property type="entry name" value="IU_nuc_hydro"/>
    <property type="match status" value="1"/>
</dbReference>
<evidence type="ECO:0000256" key="3">
    <source>
        <dbReference type="SAM" id="MobiDB-lite"/>
    </source>
</evidence>
<dbReference type="GO" id="GO:0008477">
    <property type="term" value="F:purine nucleosidase activity"/>
    <property type="evidence" value="ECO:0007669"/>
    <property type="project" value="TreeGrafter"/>
</dbReference>
<evidence type="ECO:0000259" key="4">
    <source>
        <dbReference type="Pfam" id="PF01156"/>
    </source>
</evidence>
<reference evidence="5 6" key="1">
    <citation type="submission" date="2020-08" db="EMBL/GenBank/DDBJ databases">
        <title>Cohnella phylogeny.</title>
        <authorList>
            <person name="Dunlap C."/>
        </authorList>
    </citation>
    <scope>NUCLEOTIDE SEQUENCE [LARGE SCALE GENOMIC DNA]</scope>
    <source>
        <strain evidence="5 6">DSM 25239</strain>
    </source>
</reference>
<dbReference type="Proteomes" id="UP000553776">
    <property type="component" value="Unassembled WGS sequence"/>
</dbReference>
<proteinExistence type="predicted"/>
<dbReference type="InterPro" id="IPR023186">
    <property type="entry name" value="IUNH"/>
</dbReference>
<dbReference type="RefSeq" id="WP_185138967.1">
    <property type="nucleotide sequence ID" value="NZ_JACJVR010000110.1"/>
</dbReference>
<dbReference type="InterPro" id="IPR036452">
    <property type="entry name" value="Ribo_hydro-like"/>
</dbReference>
<evidence type="ECO:0000313" key="5">
    <source>
        <dbReference type="EMBL" id="MBB6695009.1"/>
    </source>
</evidence>
<name>A0A841U5C3_9BACL</name>